<protein>
    <submittedName>
        <fullName evidence="1">Uncharacterized protein</fullName>
    </submittedName>
</protein>
<name>A0A721LZM4_SALER</name>
<reference evidence="1" key="2">
    <citation type="submission" date="2019-01" db="EMBL/GenBank/DDBJ databases">
        <authorList>
            <consortium name="NCBI Pathogen Detection Project"/>
        </authorList>
    </citation>
    <scope>NUCLEOTIDE SEQUENCE</scope>
    <source>
        <strain evidence="2">R15.0265</strain>
        <strain evidence="1">R15.0266</strain>
    </source>
</reference>
<proteinExistence type="predicted"/>
<evidence type="ECO:0000313" key="1">
    <source>
        <dbReference type="EMBL" id="HAD8366329.1"/>
    </source>
</evidence>
<dbReference type="AlphaFoldDB" id="A0A721LZM4"/>
<dbReference type="EMBL" id="DAAPZN010000049">
    <property type="protein sequence ID" value="HAD8366329.1"/>
    <property type="molecule type" value="Genomic_DNA"/>
</dbReference>
<reference evidence="1" key="1">
    <citation type="journal article" date="2018" name="Genome Biol.">
        <title>SKESA: strategic k-mer extension for scrupulous assemblies.</title>
        <authorList>
            <person name="Souvorov A."/>
            <person name="Agarwala R."/>
            <person name="Lipman D.J."/>
        </authorList>
    </citation>
    <scope>NUCLEOTIDE SEQUENCE</scope>
    <source>
        <strain evidence="2">R15.0265</strain>
        <strain evidence="1">R15.0266</strain>
    </source>
</reference>
<comment type="caution">
    <text evidence="1">The sequence shown here is derived from an EMBL/GenBank/DDBJ whole genome shotgun (WGS) entry which is preliminary data.</text>
</comment>
<accession>A0A721LZM4</accession>
<dbReference type="EMBL" id="DAAQBL010000055">
    <property type="protein sequence ID" value="HAD8586374.1"/>
    <property type="molecule type" value="Genomic_DNA"/>
</dbReference>
<evidence type="ECO:0000313" key="2">
    <source>
        <dbReference type="EMBL" id="HAD8586374.1"/>
    </source>
</evidence>
<organism evidence="1">
    <name type="scientific">Salmonella enterica</name>
    <name type="common">Salmonella choleraesuis</name>
    <dbReference type="NCBI Taxonomy" id="28901"/>
    <lineage>
        <taxon>Bacteria</taxon>
        <taxon>Pseudomonadati</taxon>
        <taxon>Pseudomonadota</taxon>
        <taxon>Gammaproteobacteria</taxon>
        <taxon>Enterobacterales</taxon>
        <taxon>Enterobacteriaceae</taxon>
        <taxon>Salmonella</taxon>
    </lineage>
</organism>
<sequence>MNIHGPARGFFDSRQLCGVVVSPDGKMICCPVARILHGEGGSGAKNHPPELCAPVEGWTVQICRSSASVSAKKSGQDV</sequence>
<gene>
    <name evidence="1" type="ORF">G1284_25185</name>
    <name evidence="2" type="ORF">G1290_25230</name>
</gene>